<evidence type="ECO:0000313" key="4">
    <source>
        <dbReference type="Proteomes" id="UP000346198"/>
    </source>
</evidence>
<proteinExistence type="inferred from homology"/>
<sequence>MNRSVLITGATRGIGRELVKQLNALGYSVFGTGRDSTLLEALKAETGCLGAVADLSDPEQVVGIFEQAKAALGRVDILINNAGLNHRKAPVTEIELGDWELQYAVNLRAPMLLSREALKDMGERKSGHIVNVVSTIAKTSQPNYSIYSTMKYGLMGFTKCLIKEAREVNVKATAVYPGGTDTDFRPEERSEYLAADSAAKMIVHCITAPDDVVVHDLTYRPMVESNF</sequence>
<evidence type="ECO:0000313" key="3">
    <source>
        <dbReference type="EMBL" id="VGO20632.1"/>
    </source>
</evidence>
<dbReference type="PANTHER" id="PTHR42879">
    <property type="entry name" value="3-OXOACYL-(ACYL-CARRIER-PROTEIN) REDUCTASE"/>
    <property type="match status" value="1"/>
</dbReference>
<dbReference type="InterPro" id="IPR002347">
    <property type="entry name" value="SDR_fam"/>
</dbReference>
<dbReference type="InterPro" id="IPR050259">
    <property type="entry name" value="SDR"/>
</dbReference>
<dbReference type="Proteomes" id="UP000346198">
    <property type="component" value="Unassembled WGS sequence"/>
</dbReference>
<dbReference type="AlphaFoldDB" id="A0A6C2UK72"/>
<gene>
    <name evidence="3" type="primary">fabG_4</name>
    <name evidence="3" type="ORF">SCARR_02697</name>
</gene>
<dbReference type="EMBL" id="CAAHFH010000001">
    <property type="protein sequence ID" value="VGO20632.1"/>
    <property type="molecule type" value="Genomic_DNA"/>
</dbReference>
<dbReference type="SUPFAM" id="SSF51735">
    <property type="entry name" value="NAD(P)-binding Rossmann-fold domains"/>
    <property type="match status" value="1"/>
</dbReference>
<organism evidence="3 4">
    <name type="scientific">Pontiella sulfatireligans</name>
    <dbReference type="NCBI Taxonomy" id="2750658"/>
    <lineage>
        <taxon>Bacteria</taxon>
        <taxon>Pseudomonadati</taxon>
        <taxon>Kiritimatiellota</taxon>
        <taxon>Kiritimatiellia</taxon>
        <taxon>Kiritimatiellales</taxon>
        <taxon>Pontiellaceae</taxon>
        <taxon>Pontiella</taxon>
    </lineage>
</organism>
<dbReference type="PRINTS" id="PR00080">
    <property type="entry name" value="SDRFAMILY"/>
</dbReference>
<protein>
    <submittedName>
        <fullName evidence="3">3-oxoacyl-[acyl-carrier-protein] reductase FabG</fullName>
    </submittedName>
</protein>
<accession>A0A6C2UK72</accession>
<dbReference type="InterPro" id="IPR036291">
    <property type="entry name" value="NAD(P)-bd_dom_sf"/>
</dbReference>
<evidence type="ECO:0000256" key="1">
    <source>
        <dbReference type="ARBA" id="ARBA00006484"/>
    </source>
</evidence>
<dbReference type="Pfam" id="PF00106">
    <property type="entry name" value="adh_short"/>
    <property type="match status" value="1"/>
</dbReference>
<dbReference type="CDD" id="cd05233">
    <property type="entry name" value="SDR_c"/>
    <property type="match status" value="1"/>
</dbReference>
<dbReference type="PRINTS" id="PR00081">
    <property type="entry name" value="GDHRDH"/>
</dbReference>
<evidence type="ECO:0000256" key="2">
    <source>
        <dbReference type="RuleBase" id="RU000363"/>
    </source>
</evidence>
<dbReference type="RefSeq" id="WP_136062035.1">
    <property type="nucleotide sequence ID" value="NZ_CAAHFH010000001.1"/>
</dbReference>
<reference evidence="3 4" key="1">
    <citation type="submission" date="2019-04" db="EMBL/GenBank/DDBJ databases">
        <authorList>
            <person name="Van Vliet M D."/>
        </authorList>
    </citation>
    <scope>NUCLEOTIDE SEQUENCE [LARGE SCALE GENOMIC DNA]</scope>
    <source>
        <strain evidence="3 4">F21</strain>
    </source>
</reference>
<dbReference type="Gene3D" id="3.40.50.720">
    <property type="entry name" value="NAD(P)-binding Rossmann-like Domain"/>
    <property type="match status" value="1"/>
</dbReference>
<keyword evidence="4" id="KW-1185">Reference proteome</keyword>
<comment type="similarity">
    <text evidence="1 2">Belongs to the short-chain dehydrogenases/reductases (SDR) family.</text>
</comment>
<dbReference type="PANTHER" id="PTHR42879:SF2">
    <property type="entry name" value="3-OXOACYL-[ACYL-CARRIER-PROTEIN] REDUCTASE FABG"/>
    <property type="match status" value="1"/>
</dbReference>
<name>A0A6C2UK72_9BACT</name>